<comment type="cofactor">
    <cofactor evidence="1">
        <name>Zn(2+)</name>
        <dbReference type="ChEBI" id="CHEBI:29105"/>
    </cofactor>
</comment>
<evidence type="ECO:0000256" key="3">
    <source>
        <dbReference type="ARBA" id="ARBA00022833"/>
    </source>
</evidence>
<protein>
    <submittedName>
        <fullName evidence="4">S-(Hydroxymethyl)glutathione dehydrogenase / alcohol dehydrogenase</fullName>
    </submittedName>
</protein>
<accession>A0A1G8V4K2</accession>
<name>A0A1G8V4K2_9LACT</name>
<dbReference type="Proteomes" id="UP000199433">
    <property type="component" value="Unassembled WGS sequence"/>
</dbReference>
<reference evidence="5" key="1">
    <citation type="submission" date="2016-10" db="EMBL/GenBank/DDBJ databases">
        <authorList>
            <person name="Varghese N."/>
            <person name="Submissions S."/>
        </authorList>
    </citation>
    <scope>NUCLEOTIDE SEQUENCE [LARGE SCALE GENOMIC DNA]</scope>
    <source>
        <strain evidence="5">DSM 19181</strain>
    </source>
</reference>
<dbReference type="Gene3D" id="3.40.50.720">
    <property type="entry name" value="NAD(P)-binding Rossmann-like Domain"/>
    <property type="match status" value="1"/>
</dbReference>
<evidence type="ECO:0000256" key="2">
    <source>
        <dbReference type="ARBA" id="ARBA00022723"/>
    </source>
</evidence>
<evidence type="ECO:0000256" key="1">
    <source>
        <dbReference type="ARBA" id="ARBA00001947"/>
    </source>
</evidence>
<evidence type="ECO:0000313" key="5">
    <source>
        <dbReference type="Proteomes" id="UP000199433"/>
    </source>
</evidence>
<sequence>MVRQSFFVCLMRIRIPSKYLTSQCRTKKYSSYRILFLQLTGVYLTPGSNFPINNIFARNITLKTGQTPVPHFMPKLYDMIMKGDIDPSDIITHVMPMEQASTAYDLFDKKEDNNIKFVLKP</sequence>
<dbReference type="AlphaFoldDB" id="A0A1G8V4K2"/>
<dbReference type="PANTHER" id="PTHR42813">
    <property type="entry name" value="ZINC-TYPE ALCOHOL DEHYDROGENASE-LIKE"/>
    <property type="match status" value="1"/>
</dbReference>
<organism evidence="4 5">
    <name type="scientific">Alkalibacterium thalassium</name>
    <dbReference type="NCBI Taxonomy" id="426701"/>
    <lineage>
        <taxon>Bacteria</taxon>
        <taxon>Bacillati</taxon>
        <taxon>Bacillota</taxon>
        <taxon>Bacilli</taxon>
        <taxon>Lactobacillales</taxon>
        <taxon>Carnobacteriaceae</taxon>
        <taxon>Alkalibacterium</taxon>
    </lineage>
</organism>
<keyword evidence="5" id="KW-1185">Reference proteome</keyword>
<proteinExistence type="predicted"/>
<keyword evidence="3" id="KW-0862">Zinc</keyword>
<dbReference type="EMBL" id="FNFK01000001">
    <property type="protein sequence ID" value="SDJ61066.1"/>
    <property type="molecule type" value="Genomic_DNA"/>
</dbReference>
<keyword evidence="2" id="KW-0479">Metal-binding</keyword>
<dbReference type="Gene3D" id="3.90.180.10">
    <property type="entry name" value="Medium-chain alcohol dehydrogenases, catalytic domain"/>
    <property type="match status" value="1"/>
</dbReference>
<dbReference type="STRING" id="426701.SAMN04488098_100152"/>
<dbReference type="PANTHER" id="PTHR42813:SF2">
    <property type="entry name" value="DEHYDROGENASE, ZINC-CONTAINING, PUTATIVE (AFU_ORTHOLOGUE AFUA_2G02810)-RELATED"/>
    <property type="match status" value="1"/>
</dbReference>
<evidence type="ECO:0000313" key="4">
    <source>
        <dbReference type="EMBL" id="SDJ61066.1"/>
    </source>
</evidence>
<gene>
    <name evidence="4" type="ORF">SAMN04488098_100152</name>
</gene>
<dbReference type="GO" id="GO:0046872">
    <property type="term" value="F:metal ion binding"/>
    <property type="evidence" value="ECO:0007669"/>
    <property type="project" value="UniProtKB-KW"/>
</dbReference>